<comment type="caution">
    <text evidence="8">The sequence shown here is derived from an EMBL/GenBank/DDBJ whole genome shotgun (WGS) entry which is preliminary data.</text>
</comment>
<name>A0A9P4MBJ8_9PEZI</name>
<evidence type="ECO:0000256" key="5">
    <source>
        <dbReference type="ARBA" id="ARBA00023242"/>
    </source>
</evidence>
<accession>A0A9P4MBJ8</accession>
<evidence type="ECO:0000256" key="3">
    <source>
        <dbReference type="ARBA" id="ARBA00023125"/>
    </source>
</evidence>
<dbReference type="OrthoDB" id="4161332at2759"/>
<dbReference type="PANTHER" id="PTHR47171">
    <property type="entry name" value="FARA-RELATED"/>
    <property type="match status" value="1"/>
</dbReference>
<dbReference type="Pfam" id="PF04082">
    <property type="entry name" value="Fungal_trans"/>
    <property type="match status" value="1"/>
</dbReference>
<protein>
    <recommendedName>
        <fullName evidence="7">Xylanolytic transcriptional activator regulatory domain-containing protein</fullName>
    </recommendedName>
</protein>
<evidence type="ECO:0000256" key="4">
    <source>
        <dbReference type="ARBA" id="ARBA00023163"/>
    </source>
</evidence>
<evidence type="ECO:0000313" key="9">
    <source>
        <dbReference type="Proteomes" id="UP000799439"/>
    </source>
</evidence>
<dbReference type="InterPro" id="IPR007219">
    <property type="entry name" value="XnlR_reg_dom"/>
</dbReference>
<dbReference type="Proteomes" id="UP000799439">
    <property type="component" value="Unassembled WGS sequence"/>
</dbReference>
<dbReference type="InterPro" id="IPR052073">
    <property type="entry name" value="Amide_Lactam_Regulators"/>
</dbReference>
<feature type="domain" description="Xylanolytic transcriptional activator regulatory" evidence="7">
    <location>
        <begin position="293"/>
        <end position="364"/>
    </location>
</feature>
<evidence type="ECO:0000256" key="2">
    <source>
        <dbReference type="ARBA" id="ARBA00023015"/>
    </source>
</evidence>
<sequence length="620" mass="70148">MTGGDSIKTHWPTPKRRKESRQNSAPVNIECSAPRVEAALDDATPLEMVTSQPGITDVADDIAARIVTTSQDRPDRLARTCLSRFFQEGIQFADWHVFENNDSFRLVYVGSAVSNLAELVRLRLTHRTFATNGNVGQDLDVQAALHYPYPQIRLPGAWRPASHEAYDALPPAEDTAEDLHHFPVQEVRQALLDAYFEHIHPTFPVVAKSQFLDNDPVFKPPPPLLYQAVLLAGAHVCSHPLVERDRWLVKAILFRRASMLYHLRRETDRLYLTQAALLFTWHVNDGDTVAGGPWYWSGIAVRLGYGQGTHRHNPSLPVLERVLHKRTWWCTVVCEIFSALESGRPCSIQWDSIDQTFPTEEDMHWGELALDLEQQSHDSDPFSLSRYHVGMIELARIGLKIIEMNFPGKSNASTITEIDSHLASWSIQMGLASDFHHDDFFTRQLGLHYNLLVLYLHRSHSRISQASQKACSVASESINNILGQLSAHQELGRCHFTMVSAATAVSINLIYDIRSAIATDASLATVGFLDRLHSVLKITKQMLPLWPNAEAVYNVFEGLKREYGQAISHRVCERVSPSIPETIPEWSELFTSNFTNQSDMYSLQQPWLDLVNWTESLQYV</sequence>
<keyword evidence="3" id="KW-0238">DNA-binding</keyword>
<feature type="region of interest" description="Disordered" evidence="6">
    <location>
        <begin position="1"/>
        <end position="27"/>
    </location>
</feature>
<proteinExistence type="predicted"/>
<dbReference type="CDD" id="cd12148">
    <property type="entry name" value="fungal_TF_MHR"/>
    <property type="match status" value="1"/>
</dbReference>
<dbReference type="GO" id="GO:0006351">
    <property type="term" value="P:DNA-templated transcription"/>
    <property type="evidence" value="ECO:0007669"/>
    <property type="project" value="InterPro"/>
</dbReference>
<dbReference type="EMBL" id="ML996095">
    <property type="protein sequence ID" value="KAF2147645.1"/>
    <property type="molecule type" value="Genomic_DNA"/>
</dbReference>
<evidence type="ECO:0000256" key="6">
    <source>
        <dbReference type="SAM" id="MobiDB-lite"/>
    </source>
</evidence>
<dbReference type="PANTHER" id="PTHR47171:SF3">
    <property type="entry name" value="FARA-RELATED"/>
    <property type="match status" value="1"/>
</dbReference>
<organism evidence="8 9">
    <name type="scientific">Myriangium duriaei CBS 260.36</name>
    <dbReference type="NCBI Taxonomy" id="1168546"/>
    <lineage>
        <taxon>Eukaryota</taxon>
        <taxon>Fungi</taxon>
        <taxon>Dikarya</taxon>
        <taxon>Ascomycota</taxon>
        <taxon>Pezizomycotina</taxon>
        <taxon>Dothideomycetes</taxon>
        <taxon>Dothideomycetidae</taxon>
        <taxon>Myriangiales</taxon>
        <taxon>Myriangiaceae</taxon>
        <taxon>Myriangium</taxon>
    </lineage>
</organism>
<keyword evidence="2" id="KW-0805">Transcription regulation</keyword>
<dbReference type="SMART" id="SM00906">
    <property type="entry name" value="Fungal_trans"/>
    <property type="match status" value="1"/>
</dbReference>
<keyword evidence="9" id="KW-1185">Reference proteome</keyword>
<evidence type="ECO:0000256" key="1">
    <source>
        <dbReference type="ARBA" id="ARBA00022833"/>
    </source>
</evidence>
<keyword evidence="5" id="KW-0539">Nucleus</keyword>
<keyword evidence="1" id="KW-0862">Zinc</keyword>
<evidence type="ECO:0000259" key="7">
    <source>
        <dbReference type="SMART" id="SM00906"/>
    </source>
</evidence>
<reference evidence="8" key="1">
    <citation type="journal article" date="2020" name="Stud. Mycol.">
        <title>101 Dothideomycetes genomes: a test case for predicting lifestyles and emergence of pathogens.</title>
        <authorList>
            <person name="Haridas S."/>
            <person name="Albert R."/>
            <person name="Binder M."/>
            <person name="Bloem J."/>
            <person name="Labutti K."/>
            <person name="Salamov A."/>
            <person name="Andreopoulos B."/>
            <person name="Baker S."/>
            <person name="Barry K."/>
            <person name="Bills G."/>
            <person name="Bluhm B."/>
            <person name="Cannon C."/>
            <person name="Castanera R."/>
            <person name="Culley D."/>
            <person name="Daum C."/>
            <person name="Ezra D."/>
            <person name="Gonzalez J."/>
            <person name="Henrissat B."/>
            <person name="Kuo A."/>
            <person name="Liang C."/>
            <person name="Lipzen A."/>
            <person name="Lutzoni F."/>
            <person name="Magnuson J."/>
            <person name="Mondo S."/>
            <person name="Nolan M."/>
            <person name="Ohm R."/>
            <person name="Pangilinan J."/>
            <person name="Park H.-J."/>
            <person name="Ramirez L."/>
            <person name="Alfaro M."/>
            <person name="Sun H."/>
            <person name="Tritt A."/>
            <person name="Yoshinaga Y."/>
            <person name="Zwiers L.-H."/>
            <person name="Turgeon B."/>
            <person name="Goodwin S."/>
            <person name="Spatafora J."/>
            <person name="Crous P."/>
            <person name="Grigoriev I."/>
        </authorList>
    </citation>
    <scope>NUCLEOTIDE SEQUENCE</scope>
    <source>
        <strain evidence="8">CBS 260.36</strain>
    </source>
</reference>
<gene>
    <name evidence="8" type="ORF">K461DRAFT_298272</name>
</gene>
<dbReference type="GO" id="GO:0008270">
    <property type="term" value="F:zinc ion binding"/>
    <property type="evidence" value="ECO:0007669"/>
    <property type="project" value="InterPro"/>
</dbReference>
<dbReference type="GO" id="GO:0003677">
    <property type="term" value="F:DNA binding"/>
    <property type="evidence" value="ECO:0007669"/>
    <property type="project" value="UniProtKB-KW"/>
</dbReference>
<keyword evidence="4" id="KW-0804">Transcription</keyword>
<evidence type="ECO:0000313" key="8">
    <source>
        <dbReference type="EMBL" id="KAF2147645.1"/>
    </source>
</evidence>
<dbReference type="AlphaFoldDB" id="A0A9P4MBJ8"/>